<feature type="domain" description="Major facilitator superfamily (MFS) profile" evidence="5">
    <location>
        <begin position="198"/>
        <end position="404"/>
    </location>
</feature>
<evidence type="ECO:0000313" key="7">
    <source>
        <dbReference type="Proteomes" id="UP000522081"/>
    </source>
</evidence>
<dbReference type="GO" id="GO:0022857">
    <property type="term" value="F:transmembrane transporter activity"/>
    <property type="evidence" value="ECO:0007669"/>
    <property type="project" value="InterPro"/>
</dbReference>
<accession>A0A7Y9Y124</accession>
<feature type="transmembrane region" description="Helical" evidence="4">
    <location>
        <begin position="234"/>
        <end position="252"/>
    </location>
</feature>
<dbReference type="InterPro" id="IPR036259">
    <property type="entry name" value="MFS_trans_sf"/>
</dbReference>
<keyword evidence="7" id="KW-1185">Reference proteome</keyword>
<proteinExistence type="predicted"/>
<gene>
    <name evidence="6" type="ORF">FHS75_003129</name>
</gene>
<evidence type="ECO:0000256" key="1">
    <source>
        <dbReference type="ARBA" id="ARBA00022692"/>
    </source>
</evidence>
<dbReference type="PANTHER" id="PTHR23521">
    <property type="entry name" value="TRANSPORTER MFS SUPERFAMILY"/>
    <property type="match status" value="1"/>
</dbReference>
<dbReference type="InterPro" id="IPR047200">
    <property type="entry name" value="MFS_YcaD-like"/>
</dbReference>
<name>A0A7Y9Y124_9SPHN</name>
<evidence type="ECO:0000313" key="6">
    <source>
        <dbReference type="EMBL" id="NYH96778.1"/>
    </source>
</evidence>
<dbReference type="Gene3D" id="1.20.1250.20">
    <property type="entry name" value="MFS general substrate transporter like domains"/>
    <property type="match status" value="2"/>
</dbReference>
<evidence type="ECO:0000259" key="5">
    <source>
        <dbReference type="PROSITE" id="PS50850"/>
    </source>
</evidence>
<dbReference type="EMBL" id="JACBZF010000007">
    <property type="protein sequence ID" value="NYH96778.1"/>
    <property type="molecule type" value="Genomic_DNA"/>
</dbReference>
<dbReference type="InterPro" id="IPR011701">
    <property type="entry name" value="MFS"/>
</dbReference>
<feature type="transmembrane region" description="Helical" evidence="4">
    <location>
        <begin position="197"/>
        <end position="222"/>
    </location>
</feature>
<dbReference type="PROSITE" id="PS50850">
    <property type="entry name" value="MFS"/>
    <property type="match status" value="1"/>
</dbReference>
<dbReference type="GO" id="GO:0005886">
    <property type="term" value="C:plasma membrane"/>
    <property type="evidence" value="ECO:0007669"/>
    <property type="project" value="TreeGrafter"/>
</dbReference>
<dbReference type="Pfam" id="PF07690">
    <property type="entry name" value="MFS_1"/>
    <property type="match status" value="2"/>
</dbReference>
<feature type="transmembrane region" description="Helical" evidence="4">
    <location>
        <begin position="264"/>
        <end position="281"/>
    </location>
</feature>
<feature type="transmembrane region" description="Helical" evidence="4">
    <location>
        <begin position="42"/>
        <end position="61"/>
    </location>
</feature>
<keyword evidence="2 4" id="KW-1133">Transmembrane helix</keyword>
<dbReference type="RefSeq" id="WP_179408587.1">
    <property type="nucleotide sequence ID" value="NZ_BMGF01000008.1"/>
</dbReference>
<dbReference type="InterPro" id="IPR020846">
    <property type="entry name" value="MFS_dom"/>
</dbReference>
<reference evidence="6 7" key="1">
    <citation type="submission" date="2020-07" db="EMBL/GenBank/DDBJ databases">
        <title>Genomic Encyclopedia of Type Strains, Phase IV (KMG-IV): sequencing the most valuable type-strain genomes for metagenomic binning, comparative biology and taxonomic classification.</title>
        <authorList>
            <person name="Goeker M."/>
        </authorList>
    </citation>
    <scope>NUCLEOTIDE SEQUENCE [LARGE SCALE GENOMIC DNA]</scope>
    <source>
        <strain evidence="6 7">DSM 29043</strain>
    </source>
</reference>
<dbReference type="SUPFAM" id="SSF103473">
    <property type="entry name" value="MFS general substrate transporter"/>
    <property type="match status" value="1"/>
</dbReference>
<keyword evidence="3 4" id="KW-0472">Membrane</keyword>
<keyword evidence="1 4" id="KW-0812">Transmembrane</keyword>
<comment type="caution">
    <text evidence="6">The sequence shown here is derived from an EMBL/GenBank/DDBJ whole genome shotgun (WGS) entry which is preliminary data.</text>
</comment>
<dbReference type="PANTHER" id="PTHR23521:SF3">
    <property type="entry name" value="MFS TRANSPORTER"/>
    <property type="match status" value="1"/>
</dbReference>
<feature type="transmembrane region" description="Helical" evidence="4">
    <location>
        <begin position="352"/>
        <end position="370"/>
    </location>
</feature>
<evidence type="ECO:0000256" key="4">
    <source>
        <dbReference type="SAM" id="Phobius"/>
    </source>
</evidence>
<sequence length="404" mass="42169">MNFLGPVFTILIAIFTLQAGVGSLQALVGLRLDAQGMPAPVIGLAGTSYFLGLTIGSLRVFGIIGRVGHIRAFAAFVSLYSASALAYALFDNAWFWIALRLVDGFAIAGVFVCLESWLNDRADPAKRGTTLAFYMMALYAGQALSQALLALGTDIAWQPFVVASLLLSLAIGPVALTHMAEPKIDTQQVFSLRRLYAASPLGAVGTVVTGVMLGAFYAMAAVHAQRIGMRAAEIAALMAGVIAGGMALQWPFGRLSDRFDRRTVVVLLFGAVAIVSGVLAIEDDTGRFVLLAVLFGGGAFALYPLCVAHTNDHLEPGERTAASGGLILLYSVGAVAGPVLGSVAMRVLGPGGLYALIGAFSALAFLFGIWRQVTAAAVPNAEQGDFQVLPRTTPMAAALDSEQG</sequence>
<feature type="transmembrane region" description="Helical" evidence="4">
    <location>
        <begin position="320"/>
        <end position="340"/>
    </location>
</feature>
<evidence type="ECO:0000256" key="2">
    <source>
        <dbReference type="ARBA" id="ARBA00022989"/>
    </source>
</evidence>
<feature type="transmembrane region" description="Helical" evidence="4">
    <location>
        <begin position="73"/>
        <end position="90"/>
    </location>
</feature>
<evidence type="ECO:0000256" key="3">
    <source>
        <dbReference type="ARBA" id="ARBA00023136"/>
    </source>
</evidence>
<feature type="transmembrane region" description="Helical" evidence="4">
    <location>
        <begin position="130"/>
        <end position="149"/>
    </location>
</feature>
<feature type="transmembrane region" description="Helical" evidence="4">
    <location>
        <begin position="155"/>
        <end position="176"/>
    </location>
</feature>
<organism evidence="6 7">
    <name type="scientific">Novosphingobium marinum</name>
    <dbReference type="NCBI Taxonomy" id="1514948"/>
    <lineage>
        <taxon>Bacteria</taxon>
        <taxon>Pseudomonadati</taxon>
        <taxon>Pseudomonadota</taxon>
        <taxon>Alphaproteobacteria</taxon>
        <taxon>Sphingomonadales</taxon>
        <taxon>Sphingomonadaceae</taxon>
        <taxon>Novosphingobium</taxon>
    </lineage>
</organism>
<dbReference type="AlphaFoldDB" id="A0A7Y9Y124"/>
<dbReference type="Proteomes" id="UP000522081">
    <property type="component" value="Unassembled WGS sequence"/>
</dbReference>
<protein>
    <submittedName>
        <fullName evidence="6">MFS family permease</fullName>
    </submittedName>
</protein>
<dbReference type="CDD" id="cd17477">
    <property type="entry name" value="MFS_YcaD_like"/>
    <property type="match status" value="1"/>
</dbReference>
<feature type="transmembrane region" description="Helical" evidence="4">
    <location>
        <begin position="96"/>
        <end position="118"/>
    </location>
</feature>
<feature type="transmembrane region" description="Helical" evidence="4">
    <location>
        <begin position="287"/>
        <end position="308"/>
    </location>
</feature>